<dbReference type="KEGG" id="gtt:GUITHDRAFT_100951"/>
<keyword evidence="4" id="KW-1185">Reference proteome</keyword>
<dbReference type="GeneID" id="17310101"/>
<reference evidence="4" key="2">
    <citation type="submission" date="2012-11" db="EMBL/GenBank/DDBJ databases">
        <authorList>
            <person name="Kuo A."/>
            <person name="Curtis B.A."/>
            <person name="Tanifuji G."/>
            <person name="Burki F."/>
            <person name="Gruber A."/>
            <person name="Irimia M."/>
            <person name="Maruyama S."/>
            <person name="Arias M.C."/>
            <person name="Ball S.G."/>
            <person name="Gile G.H."/>
            <person name="Hirakawa Y."/>
            <person name="Hopkins J.F."/>
            <person name="Rensing S.A."/>
            <person name="Schmutz J."/>
            <person name="Symeonidi A."/>
            <person name="Elias M."/>
            <person name="Eveleigh R.J."/>
            <person name="Herman E.K."/>
            <person name="Klute M.J."/>
            <person name="Nakayama T."/>
            <person name="Obornik M."/>
            <person name="Reyes-Prieto A."/>
            <person name="Armbrust E.V."/>
            <person name="Aves S.J."/>
            <person name="Beiko R.G."/>
            <person name="Coutinho P."/>
            <person name="Dacks J.B."/>
            <person name="Durnford D.G."/>
            <person name="Fast N.M."/>
            <person name="Green B.R."/>
            <person name="Grisdale C."/>
            <person name="Hempe F."/>
            <person name="Henrissat B."/>
            <person name="Hoppner M.P."/>
            <person name="Ishida K.-I."/>
            <person name="Kim E."/>
            <person name="Koreny L."/>
            <person name="Kroth P.G."/>
            <person name="Liu Y."/>
            <person name="Malik S.-B."/>
            <person name="Maier U.G."/>
            <person name="McRose D."/>
            <person name="Mock T."/>
            <person name="Neilson J.A."/>
            <person name="Onodera N.T."/>
            <person name="Poole A.M."/>
            <person name="Pritham E.J."/>
            <person name="Richards T.A."/>
            <person name="Rocap G."/>
            <person name="Roy S.W."/>
            <person name="Sarai C."/>
            <person name="Schaack S."/>
            <person name="Shirato S."/>
            <person name="Slamovits C.H."/>
            <person name="Spencer D.F."/>
            <person name="Suzuki S."/>
            <person name="Worden A.Z."/>
            <person name="Zauner S."/>
            <person name="Barry K."/>
            <person name="Bell C."/>
            <person name="Bharti A.K."/>
            <person name="Crow J.A."/>
            <person name="Grimwood J."/>
            <person name="Kramer R."/>
            <person name="Lindquist E."/>
            <person name="Lucas S."/>
            <person name="Salamov A."/>
            <person name="McFadden G.I."/>
            <person name="Lane C.E."/>
            <person name="Keeling P.J."/>
            <person name="Gray M.W."/>
            <person name="Grigoriev I.V."/>
            <person name="Archibald J.M."/>
        </authorList>
    </citation>
    <scope>NUCLEOTIDE SEQUENCE</scope>
    <source>
        <strain evidence="4">CCMP2712</strain>
    </source>
</reference>
<evidence type="ECO:0000313" key="3">
    <source>
        <dbReference type="EnsemblProtists" id="EKX53244"/>
    </source>
</evidence>
<keyword evidence="1" id="KW-0732">Signal</keyword>
<dbReference type="RefSeq" id="XP_005840224.1">
    <property type="nucleotide sequence ID" value="XM_005840167.1"/>
</dbReference>
<dbReference type="EMBL" id="JH992970">
    <property type="protein sequence ID" value="EKX53244.1"/>
    <property type="molecule type" value="Genomic_DNA"/>
</dbReference>
<proteinExistence type="predicted"/>
<dbReference type="PaxDb" id="55529-EKX53244"/>
<feature type="signal peptide" evidence="1">
    <location>
        <begin position="1"/>
        <end position="25"/>
    </location>
</feature>
<reference evidence="2 4" key="1">
    <citation type="journal article" date="2012" name="Nature">
        <title>Algal genomes reveal evolutionary mosaicism and the fate of nucleomorphs.</title>
        <authorList>
            <consortium name="DOE Joint Genome Institute"/>
            <person name="Curtis B.A."/>
            <person name="Tanifuji G."/>
            <person name="Burki F."/>
            <person name="Gruber A."/>
            <person name="Irimia M."/>
            <person name="Maruyama S."/>
            <person name="Arias M.C."/>
            <person name="Ball S.G."/>
            <person name="Gile G.H."/>
            <person name="Hirakawa Y."/>
            <person name="Hopkins J.F."/>
            <person name="Kuo A."/>
            <person name="Rensing S.A."/>
            <person name="Schmutz J."/>
            <person name="Symeonidi A."/>
            <person name="Elias M."/>
            <person name="Eveleigh R.J."/>
            <person name="Herman E.K."/>
            <person name="Klute M.J."/>
            <person name="Nakayama T."/>
            <person name="Obornik M."/>
            <person name="Reyes-Prieto A."/>
            <person name="Armbrust E.V."/>
            <person name="Aves S.J."/>
            <person name="Beiko R.G."/>
            <person name="Coutinho P."/>
            <person name="Dacks J.B."/>
            <person name="Durnford D.G."/>
            <person name="Fast N.M."/>
            <person name="Green B.R."/>
            <person name="Grisdale C.J."/>
            <person name="Hempel F."/>
            <person name="Henrissat B."/>
            <person name="Hoppner M.P."/>
            <person name="Ishida K."/>
            <person name="Kim E."/>
            <person name="Koreny L."/>
            <person name="Kroth P.G."/>
            <person name="Liu Y."/>
            <person name="Malik S.B."/>
            <person name="Maier U.G."/>
            <person name="McRose D."/>
            <person name="Mock T."/>
            <person name="Neilson J.A."/>
            <person name="Onodera N.T."/>
            <person name="Poole A.M."/>
            <person name="Pritham E.J."/>
            <person name="Richards T.A."/>
            <person name="Rocap G."/>
            <person name="Roy S.W."/>
            <person name="Sarai C."/>
            <person name="Schaack S."/>
            <person name="Shirato S."/>
            <person name="Slamovits C.H."/>
            <person name="Spencer D.F."/>
            <person name="Suzuki S."/>
            <person name="Worden A.Z."/>
            <person name="Zauner S."/>
            <person name="Barry K."/>
            <person name="Bell C."/>
            <person name="Bharti A.K."/>
            <person name="Crow J.A."/>
            <person name="Grimwood J."/>
            <person name="Kramer R."/>
            <person name="Lindquist E."/>
            <person name="Lucas S."/>
            <person name="Salamov A."/>
            <person name="McFadden G.I."/>
            <person name="Lane C.E."/>
            <person name="Keeling P.J."/>
            <person name="Gray M.W."/>
            <person name="Grigoriev I.V."/>
            <person name="Archibald J.M."/>
        </authorList>
    </citation>
    <scope>NUCLEOTIDE SEQUENCE</scope>
    <source>
        <strain evidence="2 4">CCMP2712</strain>
    </source>
</reference>
<gene>
    <name evidence="2" type="ORF">GUITHDRAFT_100951</name>
</gene>
<evidence type="ECO:0000256" key="1">
    <source>
        <dbReference type="SAM" id="SignalP"/>
    </source>
</evidence>
<sequence>MQSLPFSIPVLSILLASSLVASLDAEEEPYVYEDFGRCHLVGACRRTSIVNGTWEDSGIAYKLERLCLERAQTFFRWCGNEGCEAVEAVYLPTARRRRYPEGCEIQGTRTLQQDQQQDMRKDDDEVDRHLASVPSKNADSNPFKAFEALQDETMLQVAEKKVLLVRINPFTGFANRLFAIASSMILCLVLGDRGLLVDWPVDTTPRKHPNRELSFMGALHDLLDVPHILDFNVVVTKHDGAKFHQDVKFWHSFHDDDENFLSLLRTEEDLNQHFRSRVIQVFSSYGYFYSHLILDNPHLRAPLERMMGRECCFYPVLQYLMKPSKIVAFRLWRMNRRMPSHANFTGVHLRTFLMNEETRLTALRCALNLSEGKEDGRISIFSDAEKGIQEANRFFEGLHGDRNVSVHVSSAHGRSSFDEVVEGVASLFHLAQSVRMVGTTNSTFLILAAMLSCKDPTGTVRLHHVQNGNCIAVECKLPPAPVRCVEVGEQLCTPK</sequence>
<dbReference type="EnsemblProtists" id="EKX53244">
    <property type="protein sequence ID" value="EKX53244"/>
    <property type="gene ID" value="GUITHDRAFT_100951"/>
</dbReference>
<accession>L1JY36</accession>
<evidence type="ECO:0000313" key="4">
    <source>
        <dbReference type="Proteomes" id="UP000011087"/>
    </source>
</evidence>
<organism evidence="2">
    <name type="scientific">Guillardia theta (strain CCMP2712)</name>
    <name type="common">Cryptophyte</name>
    <dbReference type="NCBI Taxonomy" id="905079"/>
    <lineage>
        <taxon>Eukaryota</taxon>
        <taxon>Cryptophyceae</taxon>
        <taxon>Pyrenomonadales</taxon>
        <taxon>Geminigeraceae</taxon>
        <taxon>Guillardia</taxon>
    </lineage>
</organism>
<dbReference type="HOGENOM" id="CLU_551490_0_0_1"/>
<reference evidence="3" key="3">
    <citation type="submission" date="2016-03" db="UniProtKB">
        <authorList>
            <consortium name="EnsemblProtists"/>
        </authorList>
    </citation>
    <scope>IDENTIFICATION</scope>
</reference>
<dbReference type="AlphaFoldDB" id="L1JY36"/>
<dbReference type="Proteomes" id="UP000011087">
    <property type="component" value="Unassembled WGS sequence"/>
</dbReference>
<name>L1JY36_GUITC</name>
<evidence type="ECO:0008006" key="5">
    <source>
        <dbReference type="Google" id="ProtNLM"/>
    </source>
</evidence>
<evidence type="ECO:0000313" key="2">
    <source>
        <dbReference type="EMBL" id="EKX53244.1"/>
    </source>
</evidence>
<feature type="chain" id="PRO_5008771918" description="Fucosyltransferase" evidence="1">
    <location>
        <begin position="26"/>
        <end position="495"/>
    </location>
</feature>
<protein>
    <recommendedName>
        <fullName evidence="5">Fucosyltransferase</fullName>
    </recommendedName>
</protein>